<dbReference type="InterPro" id="IPR050932">
    <property type="entry name" value="TM2D1-3-like"/>
</dbReference>
<dbReference type="OrthoDB" id="9816361at2"/>
<sequence>MDAQKVDMFMMTNAKYFEGHHLNAIREKLLSLDESKWGLVQTMQFKEPTTSLIVSLLGGQLGIDRFMIGDTGMGVGKLLTCGGLGIWAIIDWFLIMGATREKNMETFQNAFY</sequence>
<evidence type="ECO:0000313" key="9">
    <source>
        <dbReference type="EMBL" id="QBZ97265.1"/>
    </source>
</evidence>
<evidence type="ECO:0000256" key="2">
    <source>
        <dbReference type="ARBA" id="ARBA00022692"/>
    </source>
</evidence>
<accession>A0A4P7PRW3</accession>
<name>A0A4P7PRW3_9FLAO</name>
<evidence type="ECO:0000259" key="8">
    <source>
        <dbReference type="Pfam" id="PF05154"/>
    </source>
</evidence>
<dbReference type="PANTHER" id="PTHR21016">
    <property type="entry name" value="BETA-AMYLOID BINDING PROTEIN-RELATED"/>
    <property type="match status" value="1"/>
</dbReference>
<evidence type="ECO:0000256" key="3">
    <source>
        <dbReference type="ARBA" id="ARBA00022729"/>
    </source>
</evidence>
<keyword evidence="4 7" id="KW-1133">Transmembrane helix</keyword>
<keyword evidence="3" id="KW-0732">Signal</keyword>
<dbReference type="GO" id="GO:0016020">
    <property type="term" value="C:membrane"/>
    <property type="evidence" value="ECO:0007669"/>
    <property type="project" value="UniProtKB-SubCell"/>
</dbReference>
<dbReference type="RefSeq" id="WP_136151233.1">
    <property type="nucleotide sequence ID" value="NZ_CP038810.1"/>
</dbReference>
<keyword evidence="2 7" id="KW-0812">Transmembrane</keyword>
<evidence type="ECO:0000256" key="4">
    <source>
        <dbReference type="ARBA" id="ARBA00022989"/>
    </source>
</evidence>
<dbReference type="AlphaFoldDB" id="A0A4P7PRW3"/>
<dbReference type="Pfam" id="PF05154">
    <property type="entry name" value="TM2"/>
    <property type="match status" value="1"/>
</dbReference>
<evidence type="ECO:0000313" key="10">
    <source>
        <dbReference type="Proteomes" id="UP000296862"/>
    </source>
</evidence>
<keyword evidence="6" id="KW-0325">Glycoprotein</keyword>
<keyword evidence="10" id="KW-1185">Reference proteome</keyword>
<evidence type="ECO:0000256" key="5">
    <source>
        <dbReference type="ARBA" id="ARBA00023136"/>
    </source>
</evidence>
<keyword evidence="5 7" id="KW-0472">Membrane</keyword>
<feature type="transmembrane region" description="Helical" evidence="7">
    <location>
        <begin position="75"/>
        <end position="95"/>
    </location>
</feature>
<feature type="domain" description="TM2" evidence="8">
    <location>
        <begin position="46"/>
        <end position="93"/>
    </location>
</feature>
<dbReference type="KEGG" id="fsn:GS03_00751"/>
<organism evidence="9 10">
    <name type="scientific">Flavobacterium sangjuense</name>
    <dbReference type="NCBI Taxonomy" id="2518177"/>
    <lineage>
        <taxon>Bacteria</taxon>
        <taxon>Pseudomonadati</taxon>
        <taxon>Bacteroidota</taxon>
        <taxon>Flavobacteriia</taxon>
        <taxon>Flavobacteriales</taxon>
        <taxon>Flavobacteriaceae</taxon>
        <taxon>Flavobacterium</taxon>
    </lineage>
</organism>
<evidence type="ECO:0000256" key="1">
    <source>
        <dbReference type="ARBA" id="ARBA00004141"/>
    </source>
</evidence>
<dbReference type="PANTHER" id="PTHR21016:SF4">
    <property type="entry name" value="TM2 DOMAIN-CONTAINING PROTEIN 2"/>
    <property type="match status" value="1"/>
</dbReference>
<evidence type="ECO:0000256" key="7">
    <source>
        <dbReference type="SAM" id="Phobius"/>
    </source>
</evidence>
<protein>
    <recommendedName>
        <fullName evidence="8">TM2 domain-containing protein</fullName>
    </recommendedName>
</protein>
<reference evidence="9 10" key="1">
    <citation type="submission" date="2019-04" db="EMBL/GenBank/DDBJ databases">
        <title>Flavobacterium sp. GS03.</title>
        <authorList>
            <person name="Kim H."/>
        </authorList>
    </citation>
    <scope>NUCLEOTIDE SEQUENCE [LARGE SCALE GENOMIC DNA]</scope>
    <source>
        <strain evidence="9 10">GS03</strain>
    </source>
</reference>
<dbReference type="EMBL" id="CP038810">
    <property type="protein sequence ID" value="QBZ97265.1"/>
    <property type="molecule type" value="Genomic_DNA"/>
</dbReference>
<comment type="subcellular location">
    <subcellularLocation>
        <location evidence="1">Membrane</location>
        <topology evidence="1">Multi-pass membrane protein</topology>
    </subcellularLocation>
</comment>
<gene>
    <name evidence="9" type="ORF">GS03_00751</name>
</gene>
<proteinExistence type="predicted"/>
<evidence type="ECO:0000256" key="6">
    <source>
        <dbReference type="ARBA" id="ARBA00023180"/>
    </source>
</evidence>
<dbReference type="InterPro" id="IPR007829">
    <property type="entry name" value="TM2"/>
</dbReference>
<dbReference type="Proteomes" id="UP000296862">
    <property type="component" value="Chromosome"/>
</dbReference>